<evidence type="ECO:0000256" key="1">
    <source>
        <dbReference type="SAM" id="MobiDB-lite"/>
    </source>
</evidence>
<sequence length="42" mass="4790">MNRLLHAQDDCGVFPFGRSKHRLPDRPSEVRLSTSSRQPRAA</sequence>
<dbReference type="AlphaFoldDB" id="A0A0E9UQ94"/>
<dbReference type="EMBL" id="GBXM01040661">
    <property type="protein sequence ID" value="JAH67916.1"/>
    <property type="molecule type" value="Transcribed_RNA"/>
</dbReference>
<name>A0A0E9UQ94_ANGAN</name>
<protein>
    <submittedName>
        <fullName evidence="2">Uncharacterized protein</fullName>
    </submittedName>
</protein>
<accession>A0A0E9UQ94</accession>
<reference evidence="2" key="1">
    <citation type="submission" date="2014-11" db="EMBL/GenBank/DDBJ databases">
        <authorList>
            <person name="Amaro Gonzalez C."/>
        </authorList>
    </citation>
    <scope>NUCLEOTIDE SEQUENCE</scope>
</reference>
<evidence type="ECO:0000313" key="2">
    <source>
        <dbReference type="EMBL" id="JAH67916.1"/>
    </source>
</evidence>
<proteinExistence type="predicted"/>
<feature type="compositionally biased region" description="Polar residues" evidence="1">
    <location>
        <begin position="31"/>
        <end position="42"/>
    </location>
</feature>
<reference evidence="2" key="2">
    <citation type="journal article" date="2015" name="Fish Shellfish Immunol.">
        <title>Early steps in the European eel (Anguilla anguilla)-Vibrio vulnificus interaction in the gills: Role of the RtxA13 toxin.</title>
        <authorList>
            <person name="Callol A."/>
            <person name="Pajuelo D."/>
            <person name="Ebbesson L."/>
            <person name="Teles M."/>
            <person name="MacKenzie S."/>
            <person name="Amaro C."/>
        </authorList>
    </citation>
    <scope>NUCLEOTIDE SEQUENCE</scope>
</reference>
<feature type="region of interest" description="Disordered" evidence="1">
    <location>
        <begin position="17"/>
        <end position="42"/>
    </location>
</feature>
<organism evidence="2">
    <name type="scientific">Anguilla anguilla</name>
    <name type="common">European freshwater eel</name>
    <name type="synonym">Muraena anguilla</name>
    <dbReference type="NCBI Taxonomy" id="7936"/>
    <lineage>
        <taxon>Eukaryota</taxon>
        <taxon>Metazoa</taxon>
        <taxon>Chordata</taxon>
        <taxon>Craniata</taxon>
        <taxon>Vertebrata</taxon>
        <taxon>Euteleostomi</taxon>
        <taxon>Actinopterygii</taxon>
        <taxon>Neopterygii</taxon>
        <taxon>Teleostei</taxon>
        <taxon>Anguilliformes</taxon>
        <taxon>Anguillidae</taxon>
        <taxon>Anguilla</taxon>
    </lineage>
</organism>